<reference evidence="1" key="1">
    <citation type="submission" date="2023-04" db="EMBL/GenBank/DDBJ databases">
        <title>Ambrosiozyma monospora NBRC 10751.</title>
        <authorList>
            <person name="Ichikawa N."/>
            <person name="Sato H."/>
            <person name="Tonouchi N."/>
        </authorList>
    </citation>
    <scope>NUCLEOTIDE SEQUENCE</scope>
    <source>
        <strain evidence="1">NBRC 10751</strain>
    </source>
</reference>
<evidence type="ECO:0000313" key="1">
    <source>
        <dbReference type="EMBL" id="GME84319.1"/>
    </source>
</evidence>
<proteinExistence type="predicted"/>
<protein>
    <submittedName>
        <fullName evidence="1">Unnamed protein product</fullName>
    </submittedName>
</protein>
<name>A0ACB5T9Q3_AMBMO</name>
<gene>
    <name evidence="1" type="ORF">Amon02_000675600</name>
</gene>
<evidence type="ECO:0000313" key="2">
    <source>
        <dbReference type="Proteomes" id="UP001165064"/>
    </source>
</evidence>
<sequence length="206" mass="21232">MQFSSVQTLLIMATIMKKVSAEEILSALFDDMSANVYDYYNYALTADTSALQPYLDLYNQGYLTADVSSKYEMLTKAGMSSELSSFATGLPWYSSRILPQLDDKDESDGSSAKTGGSGSSVPSETGSSGSSAPIKTTSSGKSSSVESGSVTTSESSALSKSSTSSSSSQSSINTQSSSGTACPGYNTDLLGSLALGVPALVGLVLL</sequence>
<accession>A0ACB5T9Q3</accession>
<comment type="caution">
    <text evidence="1">The sequence shown here is derived from an EMBL/GenBank/DDBJ whole genome shotgun (WGS) entry which is preliminary data.</text>
</comment>
<organism evidence="1 2">
    <name type="scientific">Ambrosiozyma monospora</name>
    <name type="common">Yeast</name>
    <name type="synonym">Endomycopsis monosporus</name>
    <dbReference type="NCBI Taxonomy" id="43982"/>
    <lineage>
        <taxon>Eukaryota</taxon>
        <taxon>Fungi</taxon>
        <taxon>Dikarya</taxon>
        <taxon>Ascomycota</taxon>
        <taxon>Saccharomycotina</taxon>
        <taxon>Pichiomycetes</taxon>
        <taxon>Pichiales</taxon>
        <taxon>Pichiaceae</taxon>
        <taxon>Ambrosiozyma</taxon>
    </lineage>
</organism>
<dbReference type="Proteomes" id="UP001165064">
    <property type="component" value="Unassembled WGS sequence"/>
</dbReference>
<dbReference type="EMBL" id="BSXS01005405">
    <property type="protein sequence ID" value="GME84319.1"/>
    <property type="molecule type" value="Genomic_DNA"/>
</dbReference>
<keyword evidence="2" id="KW-1185">Reference proteome</keyword>